<protein>
    <submittedName>
        <fullName evidence="1">Uncharacterized protein</fullName>
    </submittedName>
</protein>
<evidence type="ECO:0000313" key="1">
    <source>
        <dbReference type="EMBL" id="KAF7844597.1"/>
    </source>
</evidence>
<dbReference type="Proteomes" id="UP000634136">
    <property type="component" value="Unassembled WGS sequence"/>
</dbReference>
<keyword evidence="2" id="KW-1185">Reference proteome</keyword>
<gene>
    <name evidence="1" type="ORF">G2W53_001502</name>
</gene>
<sequence length="47" mass="5064">MALVVTVYRDSPIGYEIDRVPFPRLHVVACTQRTLVHTGGVGSPALA</sequence>
<dbReference type="EMBL" id="JAAIUW010000001">
    <property type="protein sequence ID" value="KAF7844597.1"/>
    <property type="molecule type" value="Genomic_DNA"/>
</dbReference>
<accession>A0A834XI18</accession>
<proteinExistence type="predicted"/>
<comment type="caution">
    <text evidence="1">The sequence shown here is derived from an EMBL/GenBank/DDBJ whole genome shotgun (WGS) entry which is preliminary data.</text>
</comment>
<dbReference type="AlphaFoldDB" id="A0A834XI18"/>
<reference evidence="1" key="1">
    <citation type="submission" date="2020-09" db="EMBL/GenBank/DDBJ databases">
        <title>Genome-Enabled Discovery of Anthraquinone Biosynthesis in Senna tora.</title>
        <authorList>
            <person name="Kang S.-H."/>
            <person name="Pandey R.P."/>
            <person name="Lee C.-M."/>
            <person name="Sim J.-S."/>
            <person name="Jeong J.-T."/>
            <person name="Choi B.-S."/>
            <person name="Jung M."/>
            <person name="Ginzburg D."/>
            <person name="Zhao K."/>
            <person name="Won S.Y."/>
            <person name="Oh T.-J."/>
            <person name="Yu Y."/>
            <person name="Kim N.-H."/>
            <person name="Lee O.R."/>
            <person name="Lee T.-H."/>
            <person name="Bashyal P."/>
            <person name="Kim T.-S."/>
            <person name="Lee W.-H."/>
            <person name="Kawkins C."/>
            <person name="Kim C.-K."/>
            <person name="Kim J.S."/>
            <person name="Ahn B.O."/>
            <person name="Rhee S.Y."/>
            <person name="Sohng J.K."/>
        </authorList>
    </citation>
    <scope>NUCLEOTIDE SEQUENCE</scope>
    <source>
        <tissue evidence="1">Leaf</tissue>
    </source>
</reference>
<name>A0A834XI18_9FABA</name>
<evidence type="ECO:0000313" key="2">
    <source>
        <dbReference type="Proteomes" id="UP000634136"/>
    </source>
</evidence>
<organism evidence="1 2">
    <name type="scientific">Senna tora</name>
    <dbReference type="NCBI Taxonomy" id="362788"/>
    <lineage>
        <taxon>Eukaryota</taxon>
        <taxon>Viridiplantae</taxon>
        <taxon>Streptophyta</taxon>
        <taxon>Embryophyta</taxon>
        <taxon>Tracheophyta</taxon>
        <taxon>Spermatophyta</taxon>
        <taxon>Magnoliopsida</taxon>
        <taxon>eudicotyledons</taxon>
        <taxon>Gunneridae</taxon>
        <taxon>Pentapetalae</taxon>
        <taxon>rosids</taxon>
        <taxon>fabids</taxon>
        <taxon>Fabales</taxon>
        <taxon>Fabaceae</taxon>
        <taxon>Caesalpinioideae</taxon>
        <taxon>Cassia clade</taxon>
        <taxon>Senna</taxon>
    </lineage>
</organism>